<dbReference type="RefSeq" id="WP_183705447.1">
    <property type="nucleotide sequence ID" value="NZ_JACHFE010000008.1"/>
</dbReference>
<proteinExistence type="predicted"/>
<sequence>MSNIYKRLLGLLPSEPRDKGAVVATTPDGAIVELVTGARVRVRGTASVGEHVFIRGKQIEGPAPALTGTDQII</sequence>
<accession>A0A840U9D8</accession>
<organism evidence="1 2">
    <name type="scientific">Marinobacter oulmenensis</name>
    <dbReference type="NCBI Taxonomy" id="643747"/>
    <lineage>
        <taxon>Bacteria</taxon>
        <taxon>Pseudomonadati</taxon>
        <taxon>Pseudomonadota</taxon>
        <taxon>Gammaproteobacteria</taxon>
        <taxon>Pseudomonadales</taxon>
        <taxon>Marinobacteraceae</taxon>
        <taxon>Marinobacter</taxon>
    </lineage>
</organism>
<keyword evidence="2" id="KW-1185">Reference proteome</keyword>
<evidence type="ECO:0000313" key="1">
    <source>
        <dbReference type="EMBL" id="MBB5322344.1"/>
    </source>
</evidence>
<gene>
    <name evidence="1" type="ORF">HNR38_002845</name>
</gene>
<name>A0A840U9D8_9GAMM</name>
<reference evidence="1 2" key="1">
    <citation type="submission" date="2020-08" db="EMBL/GenBank/DDBJ databases">
        <title>Genomic Encyclopedia of Type Strains, Phase IV (KMG-IV): sequencing the most valuable type-strain genomes for metagenomic binning, comparative biology and taxonomic classification.</title>
        <authorList>
            <person name="Goeker M."/>
        </authorList>
    </citation>
    <scope>NUCLEOTIDE SEQUENCE [LARGE SCALE GENOMIC DNA]</scope>
    <source>
        <strain evidence="1 2">DSM 22359</strain>
    </source>
</reference>
<dbReference type="Proteomes" id="UP000591735">
    <property type="component" value="Unassembled WGS sequence"/>
</dbReference>
<comment type="caution">
    <text evidence="1">The sequence shown here is derived from an EMBL/GenBank/DDBJ whole genome shotgun (WGS) entry which is preliminary data.</text>
</comment>
<dbReference type="EMBL" id="JACHFE010000008">
    <property type="protein sequence ID" value="MBB5322344.1"/>
    <property type="molecule type" value="Genomic_DNA"/>
</dbReference>
<protein>
    <submittedName>
        <fullName evidence="1">Uncharacterized protein</fullName>
    </submittedName>
</protein>
<dbReference type="AlphaFoldDB" id="A0A840U9D8"/>
<evidence type="ECO:0000313" key="2">
    <source>
        <dbReference type="Proteomes" id="UP000591735"/>
    </source>
</evidence>